<comment type="pathway">
    <text evidence="1">Amino-acid degradation; L-proline degradation into L-glutamate; L-glutamate from L-proline: step 2/2.</text>
</comment>
<organism evidence="8">
    <name type="scientific">Caldiarchaeum subterraneum</name>
    <dbReference type="NCBI Taxonomy" id="311458"/>
    <lineage>
        <taxon>Archaea</taxon>
        <taxon>Nitrososphaerota</taxon>
        <taxon>Candidatus Caldarchaeales</taxon>
        <taxon>Candidatus Caldarchaeaceae</taxon>
        <taxon>Candidatus Caldarchaeum</taxon>
    </lineage>
</organism>
<dbReference type="AlphaFoldDB" id="A0A7C4E2R0"/>
<accession>A0A7C4E2R0</accession>
<evidence type="ECO:0000256" key="4">
    <source>
        <dbReference type="ARBA" id="ARBA00023027"/>
    </source>
</evidence>
<dbReference type="Gene3D" id="3.40.309.10">
    <property type="entry name" value="Aldehyde Dehydrogenase, Chain A, domain 2"/>
    <property type="match status" value="1"/>
</dbReference>
<evidence type="ECO:0000256" key="3">
    <source>
        <dbReference type="ARBA" id="ARBA00023002"/>
    </source>
</evidence>
<dbReference type="PANTHER" id="PTHR42862">
    <property type="entry name" value="DELTA-1-PYRROLINE-5-CARBOXYLATE DEHYDROGENASE 1, ISOFORM A-RELATED"/>
    <property type="match status" value="1"/>
</dbReference>
<dbReference type="EMBL" id="DRXG01000049">
    <property type="protein sequence ID" value="HHN52160.1"/>
    <property type="molecule type" value="Genomic_DNA"/>
</dbReference>
<protein>
    <recommendedName>
        <fullName evidence="2">L-glutamate gamma-semialdehyde dehydrogenase</fullName>
        <ecNumber evidence="2">1.2.1.88</ecNumber>
    </recommendedName>
</protein>
<dbReference type="GO" id="GO:0003842">
    <property type="term" value="F:L-glutamate gamma-semialdehyde dehydrogenase activity"/>
    <property type="evidence" value="ECO:0007669"/>
    <property type="project" value="UniProtKB-EC"/>
</dbReference>
<keyword evidence="3" id="KW-0560">Oxidoreductase</keyword>
<name>A0A7C4E2R0_CALS0</name>
<gene>
    <name evidence="9" type="ORF">ENM30_02475</name>
    <name evidence="8" type="ORF">ENT82_05660</name>
    <name evidence="7" type="ORF">ENU43_07150</name>
</gene>
<keyword evidence="4" id="KW-0520">NAD</keyword>
<comment type="catalytic activity">
    <reaction evidence="5">
        <text>L-glutamate 5-semialdehyde + NAD(+) + H2O = L-glutamate + NADH + 2 H(+)</text>
        <dbReference type="Rhea" id="RHEA:30235"/>
        <dbReference type="ChEBI" id="CHEBI:15377"/>
        <dbReference type="ChEBI" id="CHEBI:15378"/>
        <dbReference type="ChEBI" id="CHEBI:29985"/>
        <dbReference type="ChEBI" id="CHEBI:57540"/>
        <dbReference type="ChEBI" id="CHEBI:57945"/>
        <dbReference type="ChEBI" id="CHEBI:58066"/>
        <dbReference type="EC" id="1.2.1.88"/>
    </reaction>
</comment>
<dbReference type="InterPro" id="IPR016160">
    <property type="entry name" value="Ald_DH_CS_CYS"/>
</dbReference>
<dbReference type="SUPFAM" id="SSF53720">
    <property type="entry name" value="ALDH-like"/>
    <property type="match status" value="1"/>
</dbReference>
<dbReference type="Pfam" id="PF00171">
    <property type="entry name" value="Aldedh"/>
    <property type="match status" value="1"/>
</dbReference>
<comment type="caution">
    <text evidence="8">The sequence shown here is derived from an EMBL/GenBank/DDBJ whole genome shotgun (WGS) entry which is preliminary data.</text>
</comment>
<dbReference type="EMBL" id="DTCM01000086">
    <property type="protein sequence ID" value="HGL41421.1"/>
    <property type="molecule type" value="Genomic_DNA"/>
</dbReference>
<evidence type="ECO:0000256" key="2">
    <source>
        <dbReference type="ARBA" id="ARBA00012884"/>
    </source>
</evidence>
<dbReference type="InterPro" id="IPR016163">
    <property type="entry name" value="Ald_DH_C"/>
</dbReference>
<dbReference type="PROSITE" id="PS00070">
    <property type="entry name" value="ALDEHYDE_DEHYDR_CYS"/>
    <property type="match status" value="1"/>
</dbReference>
<dbReference type="GO" id="GO:0010133">
    <property type="term" value="P:L-proline catabolic process to L-glutamate"/>
    <property type="evidence" value="ECO:0007669"/>
    <property type="project" value="TreeGrafter"/>
</dbReference>
<dbReference type="InterPro" id="IPR016161">
    <property type="entry name" value="Ald_DH/histidinol_DH"/>
</dbReference>
<dbReference type="EMBL" id="DTAD01000063">
    <property type="protein sequence ID" value="HGN90596.1"/>
    <property type="molecule type" value="Genomic_DNA"/>
</dbReference>
<dbReference type="InterPro" id="IPR050485">
    <property type="entry name" value="Proline_metab_enzyme"/>
</dbReference>
<dbReference type="InterPro" id="IPR015590">
    <property type="entry name" value="Aldehyde_DH_dom"/>
</dbReference>
<proteinExistence type="predicted"/>
<evidence type="ECO:0000313" key="7">
    <source>
        <dbReference type="EMBL" id="HGL41421.1"/>
    </source>
</evidence>
<reference evidence="8" key="1">
    <citation type="journal article" date="2020" name="mSystems">
        <title>Genome- and Community-Level Interaction Insights into Carbon Utilization and Element Cycling Functions of Hydrothermarchaeota in Hydrothermal Sediment.</title>
        <authorList>
            <person name="Zhou Z."/>
            <person name="Liu Y."/>
            <person name="Xu W."/>
            <person name="Pan J."/>
            <person name="Luo Z.H."/>
            <person name="Li M."/>
        </authorList>
    </citation>
    <scope>NUCLEOTIDE SEQUENCE [LARGE SCALE GENOMIC DNA]</scope>
    <source>
        <strain evidence="9">SpSt-1073</strain>
        <strain evidence="8">SpSt-613</strain>
        <strain evidence="7">SpSt-669</strain>
    </source>
</reference>
<evidence type="ECO:0000259" key="6">
    <source>
        <dbReference type="Pfam" id="PF00171"/>
    </source>
</evidence>
<evidence type="ECO:0000313" key="8">
    <source>
        <dbReference type="EMBL" id="HGN90596.1"/>
    </source>
</evidence>
<dbReference type="FunFam" id="3.40.309.10:FF:000005">
    <property type="entry name" value="1-pyrroline-5-carboxylate dehydrogenase 1"/>
    <property type="match status" value="1"/>
</dbReference>
<dbReference type="EC" id="1.2.1.88" evidence="2"/>
<evidence type="ECO:0000256" key="5">
    <source>
        <dbReference type="ARBA" id="ARBA00048142"/>
    </source>
</evidence>
<evidence type="ECO:0000313" key="9">
    <source>
        <dbReference type="EMBL" id="HHN52160.1"/>
    </source>
</evidence>
<evidence type="ECO:0000256" key="1">
    <source>
        <dbReference type="ARBA" id="ARBA00004786"/>
    </source>
</evidence>
<feature type="domain" description="Aldehyde dehydrogenase" evidence="6">
    <location>
        <begin position="49"/>
        <end position="516"/>
    </location>
</feature>
<sequence>MTEKKITYVSLFADESLHPAYEKALKTVEQNYLGKHYPMLIGGREVFSEKGEFETRSPIDTSIVVGYFQKGDAGHMRQAIAEAKKRFREWADKDWRERVRVMRRAAELIDERKFEIAAVITYEAGKNRLEALAEAWEAIDALKYYAQVMEKNNGYEMEMGPGGPGEQCRMVARPYGVWVVISPFNFPFMLANGMMLGALITGNTVVFKPTSETPLSGLLLYRVFVDAGVPPGVINYVTGPGSAFEDEIVSNPDVAGIAFTGSKDVGMRLYRRFTSSQPYPKPILLEMGSKNPTIVTKNADIGKAVLGVVRAAFGYGGQKCSATSRVYVQREVKNRFLDELVKETSRIKIGDPRLREVFLGPVINKRAVDNFRSYIDTAKRDGGEIVYGGEVLGGGLYDKGYYVQPTIIDKLPRNHPLFKQELFLPILLVAEFDTLEEALREANNTEYGLTAGIFSEDPREVEYFFNNIEFGVTYANRKGGATTGAWPGAQTFVGWKASGATGKGVGGPHYLLTFLREQARTNVVE</sequence>
<dbReference type="PANTHER" id="PTHR42862:SF1">
    <property type="entry name" value="DELTA-1-PYRROLINE-5-CARBOXYLATE DEHYDROGENASE 2, ISOFORM A-RELATED"/>
    <property type="match status" value="1"/>
</dbReference>
<dbReference type="InterPro" id="IPR016162">
    <property type="entry name" value="Ald_DH_N"/>
</dbReference>
<dbReference type="Gene3D" id="3.40.605.10">
    <property type="entry name" value="Aldehyde Dehydrogenase, Chain A, domain 1"/>
    <property type="match status" value="1"/>
</dbReference>
<dbReference type="GO" id="GO:0009898">
    <property type="term" value="C:cytoplasmic side of plasma membrane"/>
    <property type="evidence" value="ECO:0007669"/>
    <property type="project" value="TreeGrafter"/>
</dbReference>